<feature type="compositionally biased region" description="Acidic residues" evidence="5">
    <location>
        <begin position="1"/>
        <end position="16"/>
    </location>
</feature>
<gene>
    <name evidence="7" type="ORF">CALCODRAFT_503789</name>
</gene>
<dbReference type="InParanoid" id="A0A165CQZ6"/>
<keyword evidence="4" id="KW-0539">Nucleus</keyword>
<organism evidence="7 8">
    <name type="scientific">Calocera cornea HHB12733</name>
    <dbReference type="NCBI Taxonomy" id="1353952"/>
    <lineage>
        <taxon>Eukaryota</taxon>
        <taxon>Fungi</taxon>
        <taxon>Dikarya</taxon>
        <taxon>Basidiomycota</taxon>
        <taxon>Agaricomycotina</taxon>
        <taxon>Dacrymycetes</taxon>
        <taxon>Dacrymycetales</taxon>
        <taxon>Dacrymycetaceae</taxon>
        <taxon>Calocera</taxon>
    </lineage>
</organism>
<feature type="region of interest" description="Disordered" evidence="5">
    <location>
        <begin position="1"/>
        <end position="42"/>
    </location>
</feature>
<feature type="compositionally biased region" description="Polar residues" evidence="5">
    <location>
        <begin position="155"/>
        <end position="168"/>
    </location>
</feature>
<dbReference type="EMBL" id="KV424119">
    <property type="protein sequence ID" value="KZT51225.1"/>
    <property type="molecule type" value="Genomic_DNA"/>
</dbReference>
<reference evidence="7 8" key="1">
    <citation type="journal article" date="2016" name="Mol. Biol. Evol.">
        <title>Comparative Genomics of Early-Diverging Mushroom-Forming Fungi Provides Insights into the Origins of Lignocellulose Decay Capabilities.</title>
        <authorList>
            <person name="Nagy L.G."/>
            <person name="Riley R."/>
            <person name="Tritt A."/>
            <person name="Adam C."/>
            <person name="Daum C."/>
            <person name="Floudas D."/>
            <person name="Sun H."/>
            <person name="Yadav J.S."/>
            <person name="Pangilinan J."/>
            <person name="Larsson K.H."/>
            <person name="Matsuura K."/>
            <person name="Barry K."/>
            <person name="Labutti K."/>
            <person name="Kuo R."/>
            <person name="Ohm R.A."/>
            <person name="Bhattacharya S.S."/>
            <person name="Shirouzu T."/>
            <person name="Yoshinaga Y."/>
            <person name="Martin F.M."/>
            <person name="Grigoriev I.V."/>
            <person name="Hibbett D.S."/>
        </authorList>
    </citation>
    <scope>NUCLEOTIDE SEQUENCE [LARGE SCALE GENOMIC DNA]</scope>
    <source>
        <strain evidence="7 8">HHB12733</strain>
    </source>
</reference>
<dbReference type="InterPro" id="IPR044976">
    <property type="entry name" value="FIPS5/FIPS3-like"/>
</dbReference>
<evidence type="ECO:0000259" key="6">
    <source>
        <dbReference type="Pfam" id="PF05182"/>
    </source>
</evidence>
<protein>
    <submittedName>
        <fullName evidence="7">Fip1-domain-containing protein</fullName>
    </submittedName>
</protein>
<keyword evidence="3" id="KW-0507">mRNA processing</keyword>
<evidence type="ECO:0000256" key="4">
    <source>
        <dbReference type="ARBA" id="ARBA00023242"/>
    </source>
</evidence>
<dbReference type="InterPro" id="IPR007854">
    <property type="entry name" value="Fip1_dom"/>
</dbReference>
<dbReference type="Proteomes" id="UP000076842">
    <property type="component" value="Unassembled WGS sequence"/>
</dbReference>
<sequence length="538" mass="57778">MDDDDAFLYGDEDEYATSDAPTAAPISQAENDPATQISISNDLNRLPQIANVTLGGQTVPPEVEEEEQPMEHSEDDEAEAEADDAGEEEGEEAQEEDESDEDDLEIILQPQPRSIDFRDPTQQRPVRPPGVSPAKPSSLLTTEYTPRERDASFSMPKSSVTPQPSVSAPATELKSATAEQIQTENRPIPDGPPPRAASNAPEIDPTAPGMLDARSIYDVELQSLAEKPWRRPGSDLSDWFNYGFDEISWEAYCLRKKELSELSAALKQNVIAYTGMPENQLLALPPEMRTMAINSANMANAMPLGVPQTMMGGMAGMPTGDMMGMGGMGMTGIQPMQQNMLGAGMNGDQTMHMPENVTGNMQGAMPGMEGMSSESFLHPYGTMQLGGTATSGMTDGSGPNASQFNAYPAAYNIDTSTPQGEQVFTTRVPARNGAQSGRGTPPVRGSTAPMAMRGRGRGAGFGGSDNLQVLPTRPASPLPPNVPTGPRNRTTYKDKDREPVKQDVEGLDYGGGIVVDSTTNNRKRPFAGEEDNGRSKRR</sequence>
<feature type="compositionally biased region" description="Pro residues" evidence="5">
    <location>
        <begin position="474"/>
        <end position="483"/>
    </location>
</feature>
<dbReference type="PANTHER" id="PTHR36884:SF4">
    <property type="entry name" value="FIP1[III]-LIKE PROTEIN"/>
    <property type="match status" value="1"/>
</dbReference>
<name>A0A165CQZ6_9BASI</name>
<dbReference type="OrthoDB" id="1917198at2759"/>
<dbReference type="GO" id="GO:0006397">
    <property type="term" value="P:mRNA processing"/>
    <property type="evidence" value="ECO:0007669"/>
    <property type="project" value="UniProtKB-KW"/>
</dbReference>
<evidence type="ECO:0000313" key="8">
    <source>
        <dbReference type="Proteomes" id="UP000076842"/>
    </source>
</evidence>
<evidence type="ECO:0000256" key="5">
    <source>
        <dbReference type="SAM" id="MobiDB-lite"/>
    </source>
</evidence>
<feature type="compositionally biased region" description="Basic and acidic residues" evidence="5">
    <location>
        <begin position="491"/>
        <end position="504"/>
    </location>
</feature>
<feature type="region of interest" description="Disordered" evidence="5">
    <location>
        <begin position="431"/>
        <end position="538"/>
    </location>
</feature>
<dbReference type="AlphaFoldDB" id="A0A165CQZ6"/>
<dbReference type="PANTHER" id="PTHR36884">
    <property type="entry name" value="FIP1[III]-LIKE PROTEIN"/>
    <property type="match status" value="1"/>
</dbReference>
<proteinExistence type="inferred from homology"/>
<feature type="compositionally biased region" description="Acidic residues" evidence="5">
    <location>
        <begin position="62"/>
        <end position="105"/>
    </location>
</feature>
<dbReference type="STRING" id="1353952.A0A165CQZ6"/>
<evidence type="ECO:0000256" key="3">
    <source>
        <dbReference type="ARBA" id="ARBA00022664"/>
    </source>
</evidence>
<evidence type="ECO:0000313" key="7">
    <source>
        <dbReference type="EMBL" id="KZT51225.1"/>
    </source>
</evidence>
<feature type="region of interest" description="Disordered" evidence="5">
    <location>
        <begin position="54"/>
        <end position="209"/>
    </location>
</feature>
<accession>A0A165CQZ6</accession>
<feature type="domain" description="Pre-mRNA polyadenylation factor Fip1" evidence="6">
    <location>
        <begin position="218"/>
        <end position="259"/>
    </location>
</feature>
<evidence type="ECO:0000256" key="1">
    <source>
        <dbReference type="ARBA" id="ARBA00004123"/>
    </source>
</evidence>
<comment type="similarity">
    <text evidence="2">Belongs to the FIP1 family.</text>
</comment>
<feature type="compositionally biased region" description="Polar residues" evidence="5">
    <location>
        <begin position="28"/>
        <end position="42"/>
    </location>
</feature>
<dbReference type="GO" id="GO:0005634">
    <property type="term" value="C:nucleus"/>
    <property type="evidence" value="ECO:0007669"/>
    <property type="project" value="UniProtKB-SubCell"/>
</dbReference>
<comment type="subcellular location">
    <subcellularLocation>
        <location evidence="1">Nucleus</location>
    </subcellularLocation>
</comment>
<dbReference type="Pfam" id="PF05182">
    <property type="entry name" value="Fip1"/>
    <property type="match status" value="1"/>
</dbReference>
<keyword evidence="8" id="KW-1185">Reference proteome</keyword>
<evidence type="ECO:0000256" key="2">
    <source>
        <dbReference type="ARBA" id="ARBA00007459"/>
    </source>
</evidence>